<dbReference type="InterPro" id="IPR011990">
    <property type="entry name" value="TPR-like_helical_dom_sf"/>
</dbReference>
<sequence length="519" mass="58098">MRKYLYSLIFLIIASACADLDVEPVDRASSNIIFSEASSYRSYAAKIYAAFSLTGQDGPSGSPDITLVSDEGFTSYIRAYWKAQELTTDEAVIAWQDAGIQDLNTHVWSSENQFVRVLYYRLFLIIPLANDFIEVSSEENIAKYDFSETEIVEIRKYRAEARFLRALAYWHALDLFRNVPLSTSVTSQAPEQSSPTEIFNFIKEELIAIEDDMIDARANEYGRADKGALWMLQAKLYLNAEVYGQADHYTECIEALNKVLGAGYQLSNRYQNLFLADNHTSPEMIFTLPSDGERSQSYGSTTFLINGAIGGSMVASDYGASGWEGLRTTSAFVDKFDDISGETDSRAIFYTDGQSLQINDLLVFTDGYAVPKYRNITSTGEPGVDVTFADTDYPMFRLGDAYLMYAEAVLRGGNGGDEGTALNYINDLRERAYGNASGNINASQLTLDFLIDERAREMYWEAHRRVDLIRFDLYTGGEYVWPWKGGAIDGTSIDPFREIFPIPASDLAVNSNLDQNTGY</sequence>
<feature type="signal peptide" evidence="6">
    <location>
        <begin position="1"/>
        <end position="18"/>
    </location>
</feature>
<evidence type="ECO:0000256" key="5">
    <source>
        <dbReference type="ARBA" id="ARBA00023237"/>
    </source>
</evidence>
<evidence type="ECO:0000313" key="8">
    <source>
        <dbReference type="EMBL" id="GGC44953.1"/>
    </source>
</evidence>
<gene>
    <name evidence="8" type="ORF">GCM10011506_33200</name>
</gene>
<comment type="similarity">
    <text evidence="2">Belongs to the SusD family.</text>
</comment>
<reference evidence="9" key="1">
    <citation type="journal article" date="2019" name="Int. J. Syst. Evol. Microbiol.">
        <title>The Global Catalogue of Microorganisms (GCM) 10K type strain sequencing project: providing services to taxonomists for standard genome sequencing and annotation.</title>
        <authorList>
            <consortium name="The Broad Institute Genomics Platform"/>
            <consortium name="The Broad Institute Genome Sequencing Center for Infectious Disease"/>
            <person name="Wu L."/>
            <person name="Ma J."/>
        </authorList>
    </citation>
    <scope>NUCLEOTIDE SEQUENCE [LARGE SCALE GENOMIC DNA]</scope>
    <source>
        <strain evidence="9">CGMCC 1.10832</strain>
    </source>
</reference>
<evidence type="ECO:0000259" key="7">
    <source>
        <dbReference type="Pfam" id="PF07980"/>
    </source>
</evidence>
<evidence type="ECO:0000256" key="1">
    <source>
        <dbReference type="ARBA" id="ARBA00004442"/>
    </source>
</evidence>
<keyword evidence="3 6" id="KW-0732">Signal</keyword>
<dbReference type="SUPFAM" id="SSF48452">
    <property type="entry name" value="TPR-like"/>
    <property type="match status" value="1"/>
</dbReference>
<keyword evidence="5" id="KW-0998">Cell outer membrane</keyword>
<dbReference type="Gene3D" id="1.25.40.10">
    <property type="entry name" value="Tetratricopeptide repeat domain"/>
    <property type="match status" value="1"/>
</dbReference>
<evidence type="ECO:0000256" key="3">
    <source>
        <dbReference type="ARBA" id="ARBA00022729"/>
    </source>
</evidence>
<comment type="subcellular location">
    <subcellularLocation>
        <location evidence="1">Cell outer membrane</location>
    </subcellularLocation>
</comment>
<dbReference type="Gene3D" id="1.10.3780.10">
    <property type="entry name" value="SusD-like"/>
    <property type="match status" value="1"/>
</dbReference>
<organism evidence="8 9">
    <name type="scientific">Marivirga lumbricoides</name>
    <dbReference type="NCBI Taxonomy" id="1046115"/>
    <lineage>
        <taxon>Bacteria</taxon>
        <taxon>Pseudomonadati</taxon>
        <taxon>Bacteroidota</taxon>
        <taxon>Cytophagia</taxon>
        <taxon>Cytophagales</taxon>
        <taxon>Marivirgaceae</taxon>
        <taxon>Marivirga</taxon>
    </lineage>
</organism>
<evidence type="ECO:0000256" key="6">
    <source>
        <dbReference type="SAM" id="SignalP"/>
    </source>
</evidence>
<keyword evidence="4" id="KW-0472">Membrane</keyword>
<feature type="chain" id="PRO_5045516177" evidence="6">
    <location>
        <begin position="19"/>
        <end position="519"/>
    </location>
</feature>
<dbReference type="PROSITE" id="PS51257">
    <property type="entry name" value="PROKAR_LIPOPROTEIN"/>
    <property type="match status" value="1"/>
</dbReference>
<protein>
    <submittedName>
        <fullName evidence="8">Outer membrane protein</fullName>
    </submittedName>
</protein>
<dbReference type="CDD" id="cd08977">
    <property type="entry name" value="SusD"/>
    <property type="match status" value="1"/>
</dbReference>
<evidence type="ECO:0000256" key="4">
    <source>
        <dbReference type="ARBA" id="ARBA00023136"/>
    </source>
</evidence>
<name>A0ABQ1MQM5_9BACT</name>
<evidence type="ECO:0000313" key="9">
    <source>
        <dbReference type="Proteomes" id="UP000636010"/>
    </source>
</evidence>
<dbReference type="Proteomes" id="UP000636010">
    <property type="component" value="Unassembled WGS sequence"/>
</dbReference>
<comment type="caution">
    <text evidence="8">The sequence shown here is derived from an EMBL/GenBank/DDBJ whole genome shotgun (WGS) entry which is preliminary data.</text>
</comment>
<feature type="domain" description="RagB/SusD" evidence="7">
    <location>
        <begin position="365"/>
        <end position="519"/>
    </location>
</feature>
<dbReference type="InterPro" id="IPR012944">
    <property type="entry name" value="SusD_RagB_dom"/>
</dbReference>
<proteinExistence type="inferred from homology"/>
<dbReference type="Pfam" id="PF07980">
    <property type="entry name" value="SusD_RagB"/>
    <property type="match status" value="1"/>
</dbReference>
<dbReference type="Gene3D" id="1.25.40.390">
    <property type="match status" value="1"/>
</dbReference>
<dbReference type="RefSeq" id="WP_188465604.1">
    <property type="nucleotide sequence ID" value="NZ_BAABHU010000011.1"/>
</dbReference>
<accession>A0ABQ1MQM5</accession>
<keyword evidence="9" id="KW-1185">Reference proteome</keyword>
<evidence type="ECO:0000256" key="2">
    <source>
        <dbReference type="ARBA" id="ARBA00006275"/>
    </source>
</evidence>
<dbReference type="EMBL" id="BMEC01000011">
    <property type="protein sequence ID" value="GGC44953.1"/>
    <property type="molecule type" value="Genomic_DNA"/>
</dbReference>